<reference evidence="2" key="1">
    <citation type="submission" date="2023-02" db="EMBL/GenBank/DDBJ databases">
        <title>Identification and recombinant expression of a fungal hydrolase from Papiliotrema laurentii that hydrolyzes apple cutin and clears colloidal polyester polyurethane.</title>
        <authorList>
            <consortium name="DOE Joint Genome Institute"/>
            <person name="Roman V.A."/>
            <person name="Bojanowski C."/>
            <person name="Crable B.R."/>
            <person name="Wagner D.N."/>
            <person name="Hung C.S."/>
            <person name="Nadeau L.J."/>
            <person name="Schratz L."/>
            <person name="Haridas S."/>
            <person name="Pangilinan J."/>
            <person name="Lipzen A."/>
            <person name="Na H."/>
            <person name="Yan M."/>
            <person name="Ng V."/>
            <person name="Grigoriev I.V."/>
            <person name="Spatafora J.W."/>
            <person name="Barlow D."/>
            <person name="Biffinger J."/>
            <person name="Kelley-Loughnane N."/>
            <person name="Varaljay V.A."/>
            <person name="Crookes-Goodson W.J."/>
        </authorList>
    </citation>
    <scope>NUCLEOTIDE SEQUENCE</scope>
    <source>
        <strain evidence="2">5307AH</strain>
    </source>
</reference>
<evidence type="ECO:0000256" key="1">
    <source>
        <dbReference type="SAM" id="MobiDB-lite"/>
    </source>
</evidence>
<name>A0AAD9L6G9_PAPLA</name>
<organism evidence="2 3">
    <name type="scientific">Papiliotrema laurentii</name>
    <name type="common">Cryptococcus laurentii</name>
    <dbReference type="NCBI Taxonomy" id="5418"/>
    <lineage>
        <taxon>Eukaryota</taxon>
        <taxon>Fungi</taxon>
        <taxon>Dikarya</taxon>
        <taxon>Basidiomycota</taxon>
        <taxon>Agaricomycotina</taxon>
        <taxon>Tremellomycetes</taxon>
        <taxon>Tremellales</taxon>
        <taxon>Rhynchogastremaceae</taxon>
        <taxon>Papiliotrema</taxon>
    </lineage>
</organism>
<keyword evidence="3" id="KW-1185">Reference proteome</keyword>
<proteinExistence type="predicted"/>
<accession>A0AAD9L6G9</accession>
<sequence>MATTQATAISSVAVQDRFTELGAFADIPKEILDTCEKLLDLLDRPYEEELKNPTSKELGSRKVGSALMSLREAGYSPHEKASKRLKKVATAWIRARKAAASSDGEQIWENLERKTNECYKEIETLTAESRQDSLSLSLTSGENLQYKKAVSAGRLWALKTHSIRRLNSITNAASAPSTILADLRDRASSVHRDMEDLRDSLNRNNANEGSDRLGDGDKGWFEIFDKQTTSLQTQANQQWETAKEQNASIKGTLERFFVNRPWDNEAKDLSEAIARSLKLLGKIAGLRDDDSSTVYFDSSTHDINRWGETESGSTTLPSRSQEGA</sequence>
<evidence type="ECO:0000313" key="3">
    <source>
        <dbReference type="Proteomes" id="UP001182556"/>
    </source>
</evidence>
<feature type="compositionally biased region" description="Polar residues" evidence="1">
    <location>
        <begin position="310"/>
        <end position="324"/>
    </location>
</feature>
<dbReference type="EMBL" id="JAODAN010000004">
    <property type="protein sequence ID" value="KAK1924592.1"/>
    <property type="molecule type" value="Genomic_DNA"/>
</dbReference>
<evidence type="ECO:0000313" key="2">
    <source>
        <dbReference type="EMBL" id="KAK1924592.1"/>
    </source>
</evidence>
<comment type="caution">
    <text evidence="2">The sequence shown here is derived from an EMBL/GenBank/DDBJ whole genome shotgun (WGS) entry which is preliminary data.</text>
</comment>
<gene>
    <name evidence="2" type="ORF">DB88DRAFT_509676</name>
</gene>
<dbReference type="AlphaFoldDB" id="A0AAD9L6G9"/>
<dbReference type="Proteomes" id="UP001182556">
    <property type="component" value="Unassembled WGS sequence"/>
</dbReference>
<protein>
    <submittedName>
        <fullName evidence="2">Uncharacterized protein</fullName>
    </submittedName>
</protein>
<feature type="region of interest" description="Disordered" evidence="1">
    <location>
        <begin position="300"/>
        <end position="324"/>
    </location>
</feature>